<feature type="domain" description="HD-GYP" evidence="5">
    <location>
        <begin position="496"/>
        <end position="681"/>
    </location>
</feature>
<dbReference type="InterPro" id="IPR037522">
    <property type="entry name" value="HD_GYP_dom"/>
</dbReference>
<dbReference type="InterPro" id="IPR000160">
    <property type="entry name" value="GGDEF_dom"/>
</dbReference>
<feature type="domain" description="PAS" evidence="2">
    <location>
        <begin position="223"/>
        <end position="294"/>
    </location>
</feature>
<evidence type="ECO:0000313" key="7">
    <source>
        <dbReference type="Proteomes" id="UP000002030"/>
    </source>
</evidence>
<evidence type="ECO:0000259" key="3">
    <source>
        <dbReference type="PROSITE" id="PS50113"/>
    </source>
</evidence>
<dbReference type="CDD" id="cd00130">
    <property type="entry name" value="PAS"/>
    <property type="match status" value="1"/>
</dbReference>
<dbReference type="Gene3D" id="3.30.70.270">
    <property type="match status" value="1"/>
</dbReference>
<dbReference type="NCBIfam" id="TIGR00254">
    <property type="entry name" value="GGDEF"/>
    <property type="match status" value="1"/>
</dbReference>
<dbReference type="SMART" id="SM00267">
    <property type="entry name" value="GGDEF"/>
    <property type="match status" value="1"/>
</dbReference>
<dbReference type="AlphaFoldDB" id="D1B806"/>
<dbReference type="InterPro" id="IPR035965">
    <property type="entry name" value="PAS-like_dom_sf"/>
</dbReference>
<dbReference type="InterPro" id="IPR000700">
    <property type="entry name" value="PAS-assoc_C"/>
</dbReference>
<dbReference type="Pfam" id="PF08448">
    <property type="entry name" value="PAS_4"/>
    <property type="match status" value="1"/>
</dbReference>
<sequence>MEQDPQKRVRELEAQLEQAQRERMEAVMALQIAMEFSSHLPSSYKDGPLRDMLDEAASKVRSILSPIAFAFYVVAPGFPSFDLAGCYPSSKMPLLEREKDILIEDGSFAWAVEVSKRTWCTSSDGNLRMLLQPMVSNDRVMGMFLAAMDFGDVPDVKLVFLSVILSSLAGAIQSRQLIDALKEANGELVSRCFSLERSKLEARAERRKLDQEIAEARTEARGAQERVFQVFEAMDDPVLLVDRGHRLSYCNGAFLSRYGLSMDEALGMSPEELLGDGDYAETWRGLIGQALSSSSPIRRDVESVAGGSRVVFDSSLFPMRGLSGGVEAVGIVLRDVTERRAAEEMMRFMGYHDPLTGLYNRRFFEEEMRRLDTDRQLPLCVLMGDVDGLKLTNDVFGHHEGDRLLMDVAEHLKRSIRREDVLARWGGDEFVVLLPKTDPEVAMEIARRLSVMDSSRKPVPYKITFGLGVKTSPEQDANSVLRMAEDRMYSLKGRERDWVREKIVNSLMLDIEKRSCETCEHRRRVANLALGIGRAMGLEDDDLERLMLLGEYHDVGMIEVGEEVLRKEGPLDRYEMSLVMKHPETGYRVANASSSSLGEIARLILHHHENYDGTGYPHGLKGNQIPLLDRIFRVADSYEVITGGRPYRPPMSPDQALEEIASRSGTWYDPAVVQALLGLMG</sequence>
<dbReference type="HOGENOM" id="CLU_000445_92_5_0"/>
<dbReference type="SUPFAM" id="SSF55785">
    <property type="entry name" value="PYP-like sensor domain (PAS domain)"/>
    <property type="match status" value="1"/>
</dbReference>
<evidence type="ECO:0000259" key="5">
    <source>
        <dbReference type="PROSITE" id="PS51832"/>
    </source>
</evidence>
<dbReference type="KEGG" id="tai:Taci_0169"/>
<dbReference type="PROSITE" id="PS50887">
    <property type="entry name" value="GGDEF"/>
    <property type="match status" value="1"/>
</dbReference>
<organism evidence="6 7">
    <name type="scientific">Thermanaerovibrio acidaminovorans (strain ATCC 49978 / DSM 6589 / Su883)</name>
    <name type="common">Selenomonas acidaminovorans</name>
    <dbReference type="NCBI Taxonomy" id="525903"/>
    <lineage>
        <taxon>Bacteria</taxon>
        <taxon>Thermotogati</taxon>
        <taxon>Synergistota</taxon>
        <taxon>Synergistia</taxon>
        <taxon>Synergistales</taxon>
        <taxon>Synergistaceae</taxon>
        <taxon>Thermanaerovibrio</taxon>
    </lineage>
</organism>
<accession>D1B806</accession>
<evidence type="ECO:0000256" key="1">
    <source>
        <dbReference type="SAM" id="Coils"/>
    </source>
</evidence>
<dbReference type="PANTHER" id="PTHR43155">
    <property type="entry name" value="CYCLIC DI-GMP PHOSPHODIESTERASE PA4108-RELATED"/>
    <property type="match status" value="1"/>
</dbReference>
<dbReference type="SUPFAM" id="SSF109604">
    <property type="entry name" value="HD-domain/PDEase-like"/>
    <property type="match status" value="1"/>
</dbReference>
<dbReference type="PROSITE" id="PS51832">
    <property type="entry name" value="HD_GYP"/>
    <property type="match status" value="1"/>
</dbReference>
<evidence type="ECO:0000313" key="6">
    <source>
        <dbReference type="EMBL" id="ACZ18409.1"/>
    </source>
</evidence>
<protein>
    <submittedName>
        <fullName evidence="6">Diguanylate cyclase and metal dependent phosphohydrolase</fullName>
    </submittedName>
</protein>
<dbReference type="Pfam" id="PF00990">
    <property type="entry name" value="GGDEF"/>
    <property type="match status" value="1"/>
</dbReference>
<keyword evidence="7" id="KW-1185">Reference proteome</keyword>
<dbReference type="PROSITE" id="PS50112">
    <property type="entry name" value="PAS"/>
    <property type="match status" value="1"/>
</dbReference>
<dbReference type="RefSeq" id="WP_012868925.1">
    <property type="nucleotide sequence ID" value="NC_013522.1"/>
</dbReference>
<dbReference type="SMART" id="SM00471">
    <property type="entry name" value="HDc"/>
    <property type="match status" value="1"/>
</dbReference>
<dbReference type="PANTHER" id="PTHR43155:SF2">
    <property type="entry name" value="CYCLIC DI-GMP PHOSPHODIESTERASE PA4108"/>
    <property type="match status" value="1"/>
</dbReference>
<dbReference type="Gene3D" id="3.30.450.20">
    <property type="entry name" value="PAS domain"/>
    <property type="match status" value="1"/>
</dbReference>
<evidence type="ECO:0000259" key="2">
    <source>
        <dbReference type="PROSITE" id="PS50112"/>
    </source>
</evidence>
<keyword evidence="1" id="KW-0175">Coiled coil</keyword>
<evidence type="ECO:0000259" key="4">
    <source>
        <dbReference type="PROSITE" id="PS50887"/>
    </source>
</evidence>
<dbReference type="InterPro" id="IPR013656">
    <property type="entry name" value="PAS_4"/>
</dbReference>
<dbReference type="CDD" id="cd01949">
    <property type="entry name" value="GGDEF"/>
    <property type="match status" value="1"/>
</dbReference>
<dbReference type="NCBIfam" id="TIGR00229">
    <property type="entry name" value="sensory_box"/>
    <property type="match status" value="1"/>
</dbReference>
<dbReference type="CDD" id="cd00077">
    <property type="entry name" value="HDc"/>
    <property type="match status" value="1"/>
</dbReference>
<proteinExistence type="predicted"/>
<dbReference type="InterPro" id="IPR029787">
    <property type="entry name" value="Nucleotide_cyclase"/>
</dbReference>
<dbReference type="InterPro" id="IPR043128">
    <property type="entry name" value="Rev_trsase/Diguanyl_cyclase"/>
</dbReference>
<dbReference type="STRING" id="525903.Taci_0169"/>
<dbReference type="Gene3D" id="1.10.3210.10">
    <property type="entry name" value="Hypothetical protein af1432"/>
    <property type="match status" value="1"/>
</dbReference>
<gene>
    <name evidence="6" type="ordered locus">Taci_0169</name>
</gene>
<dbReference type="InterPro" id="IPR003607">
    <property type="entry name" value="HD/PDEase_dom"/>
</dbReference>
<dbReference type="OrthoDB" id="5162at2"/>
<feature type="coiled-coil region" evidence="1">
    <location>
        <begin position="2"/>
        <end position="29"/>
    </location>
</feature>
<dbReference type="Proteomes" id="UP000002030">
    <property type="component" value="Chromosome"/>
</dbReference>
<reference evidence="6 7" key="1">
    <citation type="journal article" date="2009" name="Stand. Genomic Sci.">
        <title>Complete genome sequence of Thermanaerovibrio acidaminovorans type strain (Su883).</title>
        <authorList>
            <person name="Chovatia M."/>
            <person name="Sikorski J."/>
            <person name="Schroder M."/>
            <person name="Lapidus A."/>
            <person name="Nolan M."/>
            <person name="Tice H."/>
            <person name="Glavina Del Rio T."/>
            <person name="Copeland A."/>
            <person name="Cheng J.F."/>
            <person name="Lucas S."/>
            <person name="Chen F."/>
            <person name="Bruce D."/>
            <person name="Goodwin L."/>
            <person name="Pitluck S."/>
            <person name="Ivanova N."/>
            <person name="Mavromatis K."/>
            <person name="Ovchinnikova G."/>
            <person name="Pati A."/>
            <person name="Chen A."/>
            <person name="Palaniappan K."/>
            <person name="Land M."/>
            <person name="Hauser L."/>
            <person name="Chang Y.J."/>
            <person name="Jeffries C.D."/>
            <person name="Chain P."/>
            <person name="Saunders E."/>
            <person name="Detter J.C."/>
            <person name="Brettin T."/>
            <person name="Rohde M."/>
            <person name="Goker M."/>
            <person name="Spring S."/>
            <person name="Bristow J."/>
            <person name="Markowitz V."/>
            <person name="Hugenholtz P."/>
            <person name="Kyrpides N.C."/>
            <person name="Klenk H.P."/>
            <person name="Eisen J.A."/>
        </authorList>
    </citation>
    <scope>NUCLEOTIDE SEQUENCE [LARGE SCALE GENOMIC DNA]</scope>
    <source>
        <strain evidence="7">ATCC 49978 / DSM 6589 / Su883</strain>
    </source>
</reference>
<dbReference type="EMBL" id="CP001818">
    <property type="protein sequence ID" value="ACZ18409.1"/>
    <property type="molecule type" value="Genomic_DNA"/>
</dbReference>
<dbReference type="PROSITE" id="PS50113">
    <property type="entry name" value="PAC"/>
    <property type="match status" value="1"/>
</dbReference>
<name>D1B806_THEAS</name>
<feature type="domain" description="GGDEF" evidence="4">
    <location>
        <begin position="377"/>
        <end position="502"/>
    </location>
</feature>
<dbReference type="InterPro" id="IPR000014">
    <property type="entry name" value="PAS"/>
</dbReference>
<dbReference type="SMART" id="SM00091">
    <property type="entry name" value="PAS"/>
    <property type="match status" value="1"/>
</dbReference>
<dbReference type="EnsemblBacteria" id="ACZ18409">
    <property type="protein sequence ID" value="ACZ18409"/>
    <property type="gene ID" value="Taci_0169"/>
</dbReference>
<feature type="coiled-coil region" evidence="1">
    <location>
        <begin position="195"/>
        <end position="226"/>
    </location>
</feature>
<dbReference type="SUPFAM" id="SSF55073">
    <property type="entry name" value="Nucleotide cyclase"/>
    <property type="match status" value="1"/>
</dbReference>
<dbReference type="Pfam" id="PF13487">
    <property type="entry name" value="HD_5"/>
    <property type="match status" value="1"/>
</dbReference>
<feature type="domain" description="PAC" evidence="3">
    <location>
        <begin position="295"/>
        <end position="348"/>
    </location>
</feature>
<dbReference type="eggNOG" id="COG2199">
    <property type="taxonomic scope" value="Bacteria"/>
</dbReference>
<dbReference type="eggNOG" id="COG2206">
    <property type="taxonomic scope" value="Bacteria"/>
</dbReference>